<feature type="chain" id="PRO_5016274072" evidence="2">
    <location>
        <begin position="22"/>
        <end position="188"/>
    </location>
</feature>
<dbReference type="AlphaFoldDB" id="A0A315UVY1"/>
<dbReference type="Proteomes" id="UP000250572">
    <property type="component" value="Unassembled WGS sequence"/>
</dbReference>
<organism evidence="3 4">
    <name type="scientific">Gambusia affinis</name>
    <name type="common">Western mosquitofish</name>
    <name type="synonym">Heterandria affinis</name>
    <dbReference type="NCBI Taxonomy" id="33528"/>
    <lineage>
        <taxon>Eukaryota</taxon>
        <taxon>Metazoa</taxon>
        <taxon>Chordata</taxon>
        <taxon>Craniata</taxon>
        <taxon>Vertebrata</taxon>
        <taxon>Euteleostomi</taxon>
        <taxon>Actinopterygii</taxon>
        <taxon>Neopterygii</taxon>
        <taxon>Teleostei</taxon>
        <taxon>Neoteleostei</taxon>
        <taxon>Acanthomorphata</taxon>
        <taxon>Ovalentaria</taxon>
        <taxon>Atherinomorphae</taxon>
        <taxon>Cyprinodontiformes</taxon>
        <taxon>Poeciliidae</taxon>
        <taxon>Poeciliinae</taxon>
        <taxon>Gambusia</taxon>
    </lineage>
</organism>
<evidence type="ECO:0000256" key="2">
    <source>
        <dbReference type="SAM" id="SignalP"/>
    </source>
</evidence>
<evidence type="ECO:0000313" key="4">
    <source>
        <dbReference type="Proteomes" id="UP000250572"/>
    </source>
</evidence>
<comment type="caution">
    <text evidence="3">The sequence shown here is derived from an EMBL/GenBank/DDBJ whole genome shotgun (WGS) entry which is preliminary data.</text>
</comment>
<keyword evidence="4" id="KW-1185">Reference proteome</keyword>
<feature type="region of interest" description="Disordered" evidence="1">
    <location>
        <begin position="52"/>
        <end position="84"/>
    </location>
</feature>
<feature type="non-terminal residue" evidence="3">
    <location>
        <position position="1"/>
    </location>
</feature>
<protein>
    <submittedName>
        <fullName evidence="3">Uncharacterized protein</fullName>
    </submittedName>
</protein>
<sequence>VFLGFLGFGLSILFCTSFCRSCARLREEQIEREAQLHSEQRSQMRSIYFIPFPRNNSRRDSDESDELTPPRYSTTIRYEPPPSYNELGIKPDDLPPPYTEQHISDFLVTQSPTHTTVDIGDIGNSPGQHLVGERLGYPPPPPPPPLPNTHCQTPANPPGEQPQCGGWSVLVGWFTQGAEQARTISART</sequence>
<name>A0A315UVY1_GAMAF</name>
<reference evidence="3 4" key="1">
    <citation type="journal article" date="2018" name="G3 (Bethesda)">
        <title>A High-Quality Reference Genome for the Invasive Mosquitofish Gambusia affinis Using a Chicago Library.</title>
        <authorList>
            <person name="Hoffberg S.L."/>
            <person name="Troendle N.J."/>
            <person name="Glenn T.C."/>
            <person name="Mahmud O."/>
            <person name="Louha S."/>
            <person name="Chalopin D."/>
            <person name="Bennetzen J.L."/>
            <person name="Mauricio R."/>
        </authorList>
    </citation>
    <scope>NUCLEOTIDE SEQUENCE [LARGE SCALE GENOMIC DNA]</scope>
    <source>
        <strain evidence="3">NE01/NJP1002.9</strain>
        <tissue evidence="3">Muscle</tissue>
    </source>
</reference>
<feature type="signal peptide" evidence="2">
    <location>
        <begin position="1"/>
        <end position="21"/>
    </location>
</feature>
<gene>
    <name evidence="3" type="ORF">CCH79_00009026</name>
</gene>
<proteinExistence type="predicted"/>
<feature type="non-terminal residue" evidence="3">
    <location>
        <position position="188"/>
    </location>
</feature>
<feature type="compositionally biased region" description="Pro residues" evidence="1">
    <location>
        <begin position="137"/>
        <end position="147"/>
    </location>
</feature>
<accession>A0A315UVY1</accession>
<keyword evidence="2" id="KW-0732">Signal</keyword>
<evidence type="ECO:0000313" key="3">
    <source>
        <dbReference type="EMBL" id="PWA15762.1"/>
    </source>
</evidence>
<evidence type="ECO:0000256" key="1">
    <source>
        <dbReference type="SAM" id="MobiDB-lite"/>
    </source>
</evidence>
<dbReference type="EMBL" id="NHOQ01002573">
    <property type="protein sequence ID" value="PWA15762.1"/>
    <property type="molecule type" value="Genomic_DNA"/>
</dbReference>
<feature type="region of interest" description="Disordered" evidence="1">
    <location>
        <begin position="114"/>
        <end position="164"/>
    </location>
</feature>